<dbReference type="InterPro" id="IPR012295">
    <property type="entry name" value="TBP_dom_sf"/>
</dbReference>
<reference evidence="5 6" key="1">
    <citation type="submission" date="2018-08" db="EMBL/GenBank/DDBJ databases">
        <title>The metabolism and importance of syntrophic acetate oxidation coupled to methane or sulfide production in haloalkaline environments.</title>
        <authorList>
            <person name="Timmers P.H.A."/>
            <person name="Vavourakis C.D."/>
            <person name="Sorokin D.Y."/>
            <person name="Sinninghe Damste J.S."/>
            <person name="Muyzer G."/>
            <person name="Stams A.J.M."/>
            <person name="Plugge C.M."/>
        </authorList>
    </citation>
    <scope>NUCLEOTIDE SEQUENCE [LARGE SCALE GENOMIC DNA]</scope>
    <source>
        <strain evidence="5">MSAO_Arc3</strain>
    </source>
</reference>
<evidence type="ECO:0000256" key="2">
    <source>
        <dbReference type="ARBA" id="ARBA00022737"/>
    </source>
</evidence>
<keyword evidence="4" id="KW-0804">Transcription</keyword>
<dbReference type="Proteomes" id="UP000284763">
    <property type="component" value="Unassembled WGS sequence"/>
</dbReference>
<keyword evidence="2" id="KW-0677">Repeat</keyword>
<dbReference type="Gene3D" id="3.30.310.10">
    <property type="entry name" value="TATA-Binding Protein"/>
    <property type="match status" value="2"/>
</dbReference>
<dbReference type="GO" id="GO:0006352">
    <property type="term" value="P:DNA-templated transcription initiation"/>
    <property type="evidence" value="ECO:0007669"/>
    <property type="project" value="InterPro"/>
</dbReference>
<proteinExistence type="inferred from homology"/>
<dbReference type="InterPro" id="IPR000814">
    <property type="entry name" value="TBP"/>
</dbReference>
<comment type="caution">
    <text evidence="5">The sequence shown here is derived from an EMBL/GenBank/DDBJ whole genome shotgun (WGS) entry which is preliminary data.</text>
</comment>
<gene>
    <name evidence="5" type="ORF">D5R95_02020</name>
</gene>
<sequence>MEVVSAIAVVTLNKPLNLEHLQEFILDSVLQKTNISCLKYRLQPENRYIVFYKTGKFLITGRNVLDEKDSIVERVMKLIKASGIEITVDNVKICNIVAKDSIYLSEPLDTIYERMEQKNSEYEPEQFPALIYKKWNVTFLIFQTGSIIITGAKDIESLQQGL</sequence>
<dbReference type="PANTHER" id="PTHR10126">
    <property type="entry name" value="TATA-BOX BINDING PROTEIN"/>
    <property type="match status" value="1"/>
</dbReference>
<dbReference type="GO" id="GO:0003677">
    <property type="term" value="F:DNA binding"/>
    <property type="evidence" value="ECO:0007669"/>
    <property type="project" value="UniProtKB-KW"/>
</dbReference>
<dbReference type="EMBL" id="QZAB01000137">
    <property type="protein sequence ID" value="RQD89758.1"/>
    <property type="molecule type" value="Genomic_DNA"/>
</dbReference>
<evidence type="ECO:0000256" key="4">
    <source>
        <dbReference type="ARBA" id="ARBA00023163"/>
    </source>
</evidence>
<dbReference type="PRINTS" id="PR00686">
    <property type="entry name" value="TIFACTORIID"/>
</dbReference>
<dbReference type="AlphaFoldDB" id="A0A3R7XIY4"/>
<dbReference type="Pfam" id="PF00352">
    <property type="entry name" value="TBP"/>
    <property type="match status" value="2"/>
</dbReference>
<evidence type="ECO:0000256" key="1">
    <source>
        <dbReference type="ARBA" id="ARBA00005560"/>
    </source>
</evidence>
<accession>A0A3R7XIY4</accession>
<keyword evidence="3" id="KW-0238">DNA-binding</keyword>
<evidence type="ECO:0000313" key="6">
    <source>
        <dbReference type="Proteomes" id="UP000284763"/>
    </source>
</evidence>
<evidence type="ECO:0000256" key="3">
    <source>
        <dbReference type="ARBA" id="ARBA00023125"/>
    </source>
</evidence>
<evidence type="ECO:0000313" key="5">
    <source>
        <dbReference type="EMBL" id="RQD89758.1"/>
    </source>
</evidence>
<organism evidence="5 6">
    <name type="scientific">Methanosalsum natronophilum</name>
    <dbReference type="NCBI Taxonomy" id="768733"/>
    <lineage>
        <taxon>Archaea</taxon>
        <taxon>Methanobacteriati</taxon>
        <taxon>Methanobacteriota</taxon>
        <taxon>Stenosarchaea group</taxon>
        <taxon>Methanomicrobia</taxon>
        <taxon>Methanosarcinales</taxon>
        <taxon>Methanosarcinaceae</taxon>
        <taxon>Methanosalsum</taxon>
    </lineage>
</organism>
<dbReference type="SUPFAM" id="SSF55945">
    <property type="entry name" value="TATA-box binding protein-like"/>
    <property type="match status" value="2"/>
</dbReference>
<protein>
    <submittedName>
        <fullName evidence="5">TATA-box-binding family protein</fullName>
    </submittedName>
</protein>
<feature type="non-terminal residue" evidence="5">
    <location>
        <position position="162"/>
    </location>
</feature>
<comment type="similarity">
    <text evidence="1">Belongs to the TBP family.</text>
</comment>
<name>A0A3R7XIY4_9EURY</name>